<evidence type="ECO:0000256" key="1">
    <source>
        <dbReference type="SAM" id="MobiDB-lite"/>
    </source>
</evidence>
<keyword evidence="3" id="KW-1185">Reference proteome</keyword>
<dbReference type="EMBL" id="MU129095">
    <property type="protein sequence ID" value="KAF9506911.1"/>
    <property type="molecule type" value="Genomic_DNA"/>
</dbReference>
<feature type="region of interest" description="Disordered" evidence="1">
    <location>
        <begin position="1"/>
        <end position="28"/>
    </location>
</feature>
<name>A0A9P6ALB4_9AGAM</name>
<dbReference type="Proteomes" id="UP000886523">
    <property type="component" value="Unassembled WGS sequence"/>
</dbReference>
<feature type="compositionally biased region" description="Basic and acidic residues" evidence="1">
    <location>
        <begin position="11"/>
        <end position="22"/>
    </location>
</feature>
<accession>A0A9P6ALB4</accession>
<reference evidence="2" key="1">
    <citation type="journal article" date="2020" name="Nat. Commun.">
        <title>Large-scale genome sequencing of mycorrhizal fungi provides insights into the early evolution of symbiotic traits.</title>
        <authorList>
            <person name="Miyauchi S."/>
            <person name="Kiss E."/>
            <person name="Kuo A."/>
            <person name="Drula E."/>
            <person name="Kohler A."/>
            <person name="Sanchez-Garcia M."/>
            <person name="Morin E."/>
            <person name="Andreopoulos B."/>
            <person name="Barry K.W."/>
            <person name="Bonito G."/>
            <person name="Buee M."/>
            <person name="Carver A."/>
            <person name="Chen C."/>
            <person name="Cichocki N."/>
            <person name="Clum A."/>
            <person name="Culley D."/>
            <person name="Crous P.W."/>
            <person name="Fauchery L."/>
            <person name="Girlanda M."/>
            <person name="Hayes R.D."/>
            <person name="Keri Z."/>
            <person name="LaButti K."/>
            <person name="Lipzen A."/>
            <person name="Lombard V."/>
            <person name="Magnuson J."/>
            <person name="Maillard F."/>
            <person name="Murat C."/>
            <person name="Nolan M."/>
            <person name="Ohm R.A."/>
            <person name="Pangilinan J."/>
            <person name="Pereira M.F."/>
            <person name="Perotto S."/>
            <person name="Peter M."/>
            <person name="Pfister S."/>
            <person name="Riley R."/>
            <person name="Sitrit Y."/>
            <person name="Stielow J.B."/>
            <person name="Szollosi G."/>
            <person name="Zifcakova L."/>
            <person name="Stursova M."/>
            <person name="Spatafora J.W."/>
            <person name="Tedersoo L."/>
            <person name="Vaario L.M."/>
            <person name="Yamada A."/>
            <person name="Yan M."/>
            <person name="Wang P."/>
            <person name="Xu J."/>
            <person name="Bruns T."/>
            <person name="Baldrian P."/>
            <person name="Vilgalys R."/>
            <person name="Dunand C."/>
            <person name="Henrissat B."/>
            <person name="Grigoriev I.V."/>
            <person name="Hibbett D."/>
            <person name="Nagy L.G."/>
            <person name="Martin F.M."/>
        </authorList>
    </citation>
    <scope>NUCLEOTIDE SEQUENCE</scope>
    <source>
        <strain evidence="2">UP504</strain>
    </source>
</reference>
<gene>
    <name evidence="2" type="ORF">BS47DRAFT_368067</name>
</gene>
<evidence type="ECO:0000313" key="3">
    <source>
        <dbReference type="Proteomes" id="UP000886523"/>
    </source>
</evidence>
<organism evidence="2 3">
    <name type="scientific">Hydnum rufescens UP504</name>
    <dbReference type="NCBI Taxonomy" id="1448309"/>
    <lineage>
        <taxon>Eukaryota</taxon>
        <taxon>Fungi</taxon>
        <taxon>Dikarya</taxon>
        <taxon>Basidiomycota</taxon>
        <taxon>Agaricomycotina</taxon>
        <taxon>Agaricomycetes</taxon>
        <taxon>Cantharellales</taxon>
        <taxon>Hydnaceae</taxon>
        <taxon>Hydnum</taxon>
    </lineage>
</organism>
<sequence>MSGSLSVPTHLPHESAHSRDFRPPQANPLMQSLRRPITRTVPELIPYLGSSPTTHRILGLEWYECRTPTTQNFVILEVGRAEYNNLWLRMDRTVGPAGLLGVSRNTDRVSVHYLVPKLCISLPYFIGPAL</sequence>
<protein>
    <submittedName>
        <fullName evidence="2">Uncharacterized protein</fullName>
    </submittedName>
</protein>
<proteinExistence type="predicted"/>
<evidence type="ECO:0000313" key="2">
    <source>
        <dbReference type="EMBL" id="KAF9506911.1"/>
    </source>
</evidence>
<dbReference type="AlphaFoldDB" id="A0A9P6ALB4"/>
<comment type="caution">
    <text evidence="2">The sequence shown here is derived from an EMBL/GenBank/DDBJ whole genome shotgun (WGS) entry which is preliminary data.</text>
</comment>